<keyword evidence="3 8" id="KW-0032">Aminotransferase</keyword>
<dbReference type="CDD" id="cd00609">
    <property type="entry name" value="AAT_like"/>
    <property type="match status" value="1"/>
</dbReference>
<evidence type="ECO:0000259" key="7">
    <source>
        <dbReference type="Pfam" id="PF00155"/>
    </source>
</evidence>
<sequence length="484" mass="52682">MPAVSSSDKVLSYEKVAESVKRAQYAVRGEIYLAASERIKKGEKVIFTNVGNPHGLGQKPLTFPRQVMALLTAPFLLDDPRTATMFPADAITRAKTYLANIKGGVGAYSDSVGNPYIRDEVAQFIQARDGHAADPERIFLTNGASEAVRTLLRTLIRGHMDGVMVPVPQYPLYSASIALYDGCFVGYELDESTGWGLDLVKTKASLDAARARGLCVRGLVFINPGNPTGQCLSRADVEALVRFCFDNRLVLMADEVYQENVYRSRHPFTSAKKVMCELGEPYTSGLELVSFHTVSKGVYGECGLRGGYMEMCNFDPRTVEEIYKICSINLSPNVPGQVAVGLMCNPPRRGDPSFDSFMAEKAELLASLKRRARLLTDAFNSLEGVSCQETEGALYSFPQITLPPAAVAAARAAGKAPDVFYCLALLSETGLSTVPGSGFGQAEGTFHFRTTILPAEADMGEVVELFKRFHKGFVQRYSGPVAKL</sequence>
<evidence type="ECO:0000256" key="4">
    <source>
        <dbReference type="ARBA" id="ARBA00022679"/>
    </source>
</evidence>
<evidence type="ECO:0000256" key="1">
    <source>
        <dbReference type="ARBA" id="ARBA00001933"/>
    </source>
</evidence>
<comment type="similarity">
    <text evidence="6">Belongs to the class-I pyridoxal-phosphate-dependent aminotransferase family. Alanine aminotransferase subfamily.</text>
</comment>
<dbReference type="InterPro" id="IPR015424">
    <property type="entry name" value="PyrdxlP-dep_Trfase"/>
</dbReference>
<dbReference type="SUPFAM" id="SSF53383">
    <property type="entry name" value="PLP-dependent transferases"/>
    <property type="match status" value="1"/>
</dbReference>
<dbReference type="GO" id="GO:0047958">
    <property type="term" value="F:glycine:2-oxoglutarate aminotransferase activity"/>
    <property type="evidence" value="ECO:0007669"/>
    <property type="project" value="TreeGrafter"/>
</dbReference>
<organism evidence="8 9">
    <name type="scientific">Tribonema minus</name>
    <dbReference type="NCBI Taxonomy" id="303371"/>
    <lineage>
        <taxon>Eukaryota</taxon>
        <taxon>Sar</taxon>
        <taxon>Stramenopiles</taxon>
        <taxon>Ochrophyta</taxon>
        <taxon>PX clade</taxon>
        <taxon>Xanthophyceae</taxon>
        <taxon>Tribonematales</taxon>
        <taxon>Tribonemataceae</taxon>
        <taxon>Tribonema</taxon>
    </lineage>
</organism>
<dbReference type="GO" id="GO:0042853">
    <property type="term" value="P:L-alanine catabolic process"/>
    <property type="evidence" value="ECO:0007669"/>
    <property type="project" value="UniProtKB-UniPathway"/>
</dbReference>
<dbReference type="PANTHER" id="PTHR11751:SF373">
    <property type="entry name" value="GLUTAMATE--GLYOXYLATE AMINOTRANSFERASE 2"/>
    <property type="match status" value="1"/>
</dbReference>
<dbReference type="InterPro" id="IPR045088">
    <property type="entry name" value="ALAT1/2-like"/>
</dbReference>
<keyword evidence="9" id="KW-1185">Reference proteome</keyword>
<comment type="caution">
    <text evidence="8">The sequence shown here is derived from an EMBL/GenBank/DDBJ whole genome shotgun (WGS) entry which is preliminary data.</text>
</comment>
<dbReference type="FunFam" id="1.10.287.1970:FF:000001">
    <property type="entry name" value="Alanine aminotransferase 2"/>
    <property type="match status" value="1"/>
</dbReference>
<feature type="domain" description="Aminotransferase class I/classII large" evidence="7">
    <location>
        <begin position="89"/>
        <end position="462"/>
    </location>
</feature>
<dbReference type="InterPro" id="IPR015422">
    <property type="entry name" value="PyrdxlP-dep_Trfase_small"/>
</dbReference>
<reference evidence="8" key="1">
    <citation type="submission" date="2021-02" db="EMBL/GenBank/DDBJ databases">
        <title>First Annotated Genome of the Yellow-green Alga Tribonema minus.</title>
        <authorList>
            <person name="Mahan K.M."/>
        </authorList>
    </citation>
    <scope>NUCLEOTIDE SEQUENCE</scope>
    <source>
        <strain evidence="8">UTEX B ZZ1240</strain>
    </source>
</reference>
<evidence type="ECO:0000313" key="8">
    <source>
        <dbReference type="EMBL" id="KAG5187558.1"/>
    </source>
</evidence>
<evidence type="ECO:0000256" key="2">
    <source>
        <dbReference type="ARBA" id="ARBA00011738"/>
    </source>
</evidence>
<dbReference type="GO" id="GO:0008453">
    <property type="term" value="F:alanine-glyoxylate transaminase activity"/>
    <property type="evidence" value="ECO:0007669"/>
    <property type="project" value="TreeGrafter"/>
</dbReference>
<protein>
    <submittedName>
        <fullName evidence="8">Nicotinanamine aminotransferase A</fullName>
    </submittedName>
</protein>
<evidence type="ECO:0000313" key="9">
    <source>
        <dbReference type="Proteomes" id="UP000664859"/>
    </source>
</evidence>
<dbReference type="GO" id="GO:0030170">
    <property type="term" value="F:pyridoxal phosphate binding"/>
    <property type="evidence" value="ECO:0007669"/>
    <property type="project" value="InterPro"/>
</dbReference>
<dbReference type="PANTHER" id="PTHR11751">
    <property type="entry name" value="ALANINE AMINOTRANSFERASE"/>
    <property type="match status" value="1"/>
</dbReference>
<proteinExistence type="inferred from homology"/>
<dbReference type="Gene3D" id="3.40.640.10">
    <property type="entry name" value="Type I PLP-dependent aspartate aminotransferase-like (Major domain)"/>
    <property type="match status" value="1"/>
</dbReference>
<dbReference type="GO" id="GO:0004021">
    <property type="term" value="F:L-alanine:2-oxoglutarate aminotransferase activity"/>
    <property type="evidence" value="ECO:0007669"/>
    <property type="project" value="TreeGrafter"/>
</dbReference>
<dbReference type="InterPro" id="IPR015421">
    <property type="entry name" value="PyrdxlP-dep_Trfase_major"/>
</dbReference>
<evidence type="ECO:0000256" key="5">
    <source>
        <dbReference type="ARBA" id="ARBA00022898"/>
    </source>
</evidence>
<dbReference type="AlphaFoldDB" id="A0A835Z6X1"/>
<evidence type="ECO:0000256" key="3">
    <source>
        <dbReference type="ARBA" id="ARBA00022576"/>
    </source>
</evidence>
<gene>
    <name evidence="8" type="ORF">JKP88DRAFT_207041</name>
</gene>
<name>A0A835Z6X1_9STRA</name>
<dbReference type="OrthoDB" id="1732682at2759"/>
<evidence type="ECO:0000256" key="6">
    <source>
        <dbReference type="ARBA" id="ARBA00025785"/>
    </source>
</evidence>
<keyword evidence="5" id="KW-0663">Pyridoxal phosphate</keyword>
<dbReference type="Gene3D" id="3.90.1150.10">
    <property type="entry name" value="Aspartate Aminotransferase, domain 1"/>
    <property type="match status" value="1"/>
</dbReference>
<dbReference type="InterPro" id="IPR004839">
    <property type="entry name" value="Aminotransferase_I/II_large"/>
</dbReference>
<comment type="subunit">
    <text evidence="2">Homodimer.</text>
</comment>
<accession>A0A835Z6X1</accession>
<dbReference type="FunFam" id="3.90.1150.10:FF:000010">
    <property type="entry name" value="Alanine aminotransferase 2"/>
    <property type="match status" value="1"/>
</dbReference>
<dbReference type="Pfam" id="PF00155">
    <property type="entry name" value="Aminotran_1_2"/>
    <property type="match status" value="1"/>
</dbReference>
<dbReference type="FunFam" id="3.40.640.10:FF:000012">
    <property type="entry name" value="alanine aminotransferase 2"/>
    <property type="match status" value="1"/>
</dbReference>
<comment type="cofactor">
    <cofactor evidence="1">
        <name>pyridoxal 5'-phosphate</name>
        <dbReference type="ChEBI" id="CHEBI:597326"/>
    </cofactor>
</comment>
<dbReference type="UniPathway" id="UPA00528">
    <property type="reaction ID" value="UER00586"/>
</dbReference>
<keyword evidence="4 8" id="KW-0808">Transferase</keyword>
<dbReference type="Proteomes" id="UP000664859">
    <property type="component" value="Unassembled WGS sequence"/>
</dbReference>
<dbReference type="Gene3D" id="1.10.287.1970">
    <property type="match status" value="1"/>
</dbReference>
<dbReference type="EMBL" id="JAFCMP010000088">
    <property type="protein sequence ID" value="KAG5187558.1"/>
    <property type="molecule type" value="Genomic_DNA"/>
</dbReference>